<reference evidence="1" key="1">
    <citation type="submission" date="2014-05" db="EMBL/GenBank/DDBJ databases">
        <authorList>
            <person name="Chronopoulou M."/>
        </authorList>
    </citation>
    <scope>NUCLEOTIDE SEQUENCE</scope>
    <source>
        <tissue evidence="1">Whole organism</tissue>
    </source>
</reference>
<accession>A0A0K2UVK9</accession>
<organism evidence="1">
    <name type="scientific">Lepeophtheirus salmonis</name>
    <name type="common">Salmon louse</name>
    <name type="synonym">Caligus salmonis</name>
    <dbReference type="NCBI Taxonomy" id="72036"/>
    <lineage>
        <taxon>Eukaryota</taxon>
        <taxon>Metazoa</taxon>
        <taxon>Ecdysozoa</taxon>
        <taxon>Arthropoda</taxon>
        <taxon>Crustacea</taxon>
        <taxon>Multicrustacea</taxon>
        <taxon>Hexanauplia</taxon>
        <taxon>Copepoda</taxon>
        <taxon>Siphonostomatoida</taxon>
        <taxon>Caligidae</taxon>
        <taxon>Lepeophtheirus</taxon>
    </lineage>
</organism>
<sequence length="60" mass="6712">NRKITRIEVKSLNNVLGSDFCGERLTGFIIDSTAYCIKQSNIVINISNDVACHLSHSWSE</sequence>
<protein>
    <submittedName>
        <fullName evidence="1">Uncharacterized protein</fullName>
    </submittedName>
</protein>
<dbReference type="EMBL" id="HACA01024370">
    <property type="protein sequence ID" value="CDW41731.1"/>
    <property type="molecule type" value="Transcribed_RNA"/>
</dbReference>
<dbReference type="AlphaFoldDB" id="A0A0K2UVK9"/>
<feature type="non-terminal residue" evidence="1">
    <location>
        <position position="1"/>
    </location>
</feature>
<proteinExistence type="predicted"/>
<evidence type="ECO:0000313" key="1">
    <source>
        <dbReference type="EMBL" id="CDW41731.1"/>
    </source>
</evidence>
<name>A0A0K2UVK9_LEPSM</name>